<dbReference type="EMBL" id="JXLP01000002">
    <property type="protein sequence ID" value="KIL79595.1"/>
    <property type="molecule type" value="Genomic_DNA"/>
</dbReference>
<protein>
    <recommendedName>
        <fullName evidence="3">Phage protein</fullName>
    </recommendedName>
</protein>
<sequence length="135" mass="15485">MSQAILGEWLQKDVRKRKKEYLPRVGKEIELASLTWDEQKMLTKEHTVVLGGGKTKFNQEEYTTAWMAAHIVAIDGQPINLRDKKTLKENGLKDTNEAISRMFTIAEINRVLEIINEISGASEEEEVEKVEELKN</sequence>
<evidence type="ECO:0008006" key="3">
    <source>
        <dbReference type="Google" id="ProtNLM"/>
    </source>
</evidence>
<evidence type="ECO:0000313" key="2">
    <source>
        <dbReference type="Proteomes" id="UP000031982"/>
    </source>
</evidence>
<keyword evidence="2" id="KW-1185">Reference proteome</keyword>
<dbReference type="InterPro" id="IPR038559">
    <property type="entry name" value="XkdN-like_sf"/>
</dbReference>
<proteinExistence type="predicted"/>
<accession>A0ABR5AXX4</accession>
<name>A0ABR5AXX4_BACBA</name>
<dbReference type="Proteomes" id="UP000031982">
    <property type="component" value="Unassembled WGS sequence"/>
</dbReference>
<dbReference type="InterPro" id="IPR014986">
    <property type="entry name" value="XkdN-like"/>
</dbReference>
<evidence type="ECO:0000313" key="1">
    <source>
        <dbReference type="EMBL" id="KIL79595.1"/>
    </source>
</evidence>
<reference evidence="1 2" key="1">
    <citation type="submission" date="2015-01" db="EMBL/GenBank/DDBJ databases">
        <title>Genome Assembly of Bacillus badius MTCC 1458.</title>
        <authorList>
            <person name="Verma A."/>
            <person name="Khatri I."/>
            <person name="Mual P."/>
            <person name="Subramanian S."/>
            <person name="Krishnamurthi S."/>
        </authorList>
    </citation>
    <scope>NUCLEOTIDE SEQUENCE [LARGE SCALE GENOMIC DNA]</scope>
    <source>
        <strain evidence="1 2">MTCC 1458</strain>
    </source>
</reference>
<dbReference type="RefSeq" id="WP_041113250.1">
    <property type="nucleotide sequence ID" value="NZ_CP082363.1"/>
</dbReference>
<organism evidence="1 2">
    <name type="scientific">Bacillus badius</name>
    <dbReference type="NCBI Taxonomy" id="1455"/>
    <lineage>
        <taxon>Bacteria</taxon>
        <taxon>Bacillati</taxon>
        <taxon>Bacillota</taxon>
        <taxon>Bacilli</taxon>
        <taxon>Bacillales</taxon>
        <taxon>Bacillaceae</taxon>
        <taxon>Pseudobacillus</taxon>
    </lineage>
</organism>
<dbReference type="Pfam" id="PF08890">
    <property type="entry name" value="Phage_TAC_5"/>
    <property type="match status" value="1"/>
</dbReference>
<gene>
    <name evidence="1" type="ORF">SD77_2049</name>
</gene>
<dbReference type="Gene3D" id="3.30.2220.30">
    <property type="match status" value="1"/>
</dbReference>
<comment type="caution">
    <text evidence="1">The sequence shown here is derived from an EMBL/GenBank/DDBJ whole genome shotgun (WGS) entry which is preliminary data.</text>
</comment>